<sequence>MTSPRRPRGRTVDLASLRDRSLICLPRGAGIRSVFDAAASVAGGAIRPAIEASSPDAIIELVCSGMGVGILSESIAAADDRVVGVPIRDVDATAHLGLLWRPGNSAAAARFVEIARNAFGKNG</sequence>
<evidence type="ECO:0000313" key="7">
    <source>
        <dbReference type="EMBL" id="MDF6104023.1"/>
    </source>
</evidence>
<evidence type="ECO:0000256" key="1">
    <source>
        <dbReference type="ARBA" id="ARBA00009437"/>
    </source>
</evidence>
<reference evidence="7" key="1">
    <citation type="journal article" date="2022" name="Data Brief">
        <title>Draft genome sequence data of Gordonia hongkongensis strain EUFUS-Z928 isolated from the octocoral Eunicea fusca.</title>
        <authorList>
            <person name="Sanchez-Suarez J."/>
            <person name="Diaz L."/>
            <person name="Melo-Bolivar J."/>
            <person name="Villamil L."/>
        </authorList>
    </citation>
    <scope>NUCLEOTIDE SEQUENCE</scope>
    <source>
        <strain evidence="7">EUFUS-Z928</strain>
    </source>
</reference>
<keyword evidence="2" id="KW-0805">Transcription regulation</keyword>
<dbReference type="EMBL" id="JAKJLQ010000045">
    <property type="protein sequence ID" value="MDF6104023.1"/>
    <property type="molecule type" value="Genomic_DNA"/>
</dbReference>
<keyword evidence="8" id="KW-1185">Reference proteome</keyword>
<dbReference type="InterPro" id="IPR005119">
    <property type="entry name" value="LysR_subst-bd"/>
</dbReference>
<name>A0ABT6C1H6_9ACTN</name>
<reference evidence="7" key="2">
    <citation type="submission" date="2022-01" db="EMBL/GenBank/DDBJ databases">
        <authorList>
            <person name="Sanchez-Suarez J."/>
            <person name="Villamil L."/>
            <person name="Diaz L.E."/>
        </authorList>
    </citation>
    <scope>NUCLEOTIDE SEQUENCE</scope>
    <source>
        <strain evidence="7">EUFUS-Z928</strain>
    </source>
</reference>
<dbReference type="CDD" id="cd05466">
    <property type="entry name" value="PBP2_LTTR_substrate"/>
    <property type="match status" value="1"/>
</dbReference>
<feature type="domain" description="LysR substrate-binding" evidence="6">
    <location>
        <begin position="7"/>
        <end position="119"/>
    </location>
</feature>
<evidence type="ECO:0000313" key="8">
    <source>
        <dbReference type="Proteomes" id="UP001152308"/>
    </source>
</evidence>
<evidence type="ECO:0000256" key="4">
    <source>
        <dbReference type="ARBA" id="ARBA00023159"/>
    </source>
</evidence>
<dbReference type="PANTHER" id="PTHR30346:SF28">
    <property type="entry name" value="HTH-TYPE TRANSCRIPTIONAL REGULATOR CYNR"/>
    <property type="match status" value="1"/>
</dbReference>
<evidence type="ECO:0000256" key="3">
    <source>
        <dbReference type="ARBA" id="ARBA00023125"/>
    </source>
</evidence>
<organism evidence="7 8">
    <name type="scientific">Gordonia hongkongensis</name>
    <dbReference type="NCBI Taxonomy" id="1701090"/>
    <lineage>
        <taxon>Bacteria</taxon>
        <taxon>Bacillati</taxon>
        <taxon>Actinomycetota</taxon>
        <taxon>Actinomycetes</taxon>
        <taxon>Mycobacteriales</taxon>
        <taxon>Gordoniaceae</taxon>
        <taxon>Gordonia</taxon>
    </lineage>
</organism>
<proteinExistence type="inferred from homology"/>
<dbReference type="Proteomes" id="UP001152308">
    <property type="component" value="Unassembled WGS sequence"/>
</dbReference>
<dbReference type="SUPFAM" id="SSF53850">
    <property type="entry name" value="Periplasmic binding protein-like II"/>
    <property type="match status" value="1"/>
</dbReference>
<dbReference type="Pfam" id="PF03466">
    <property type="entry name" value="LysR_substrate"/>
    <property type="match status" value="1"/>
</dbReference>
<dbReference type="RefSeq" id="WP_223258956.1">
    <property type="nucleotide sequence ID" value="NZ_JAKJLQ010000045.1"/>
</dbReference>
<evidence type="ECO:0000259" key="6">
    <source>
        <dbReference type="Pfam" id="PF03466"/>
    </source>
</evidence>
<keyword evidence="5" id="KW-0804">Transcription</keyword>
<protein>
    <submittedName>
        <fullName evidence="7">LysR family transcriptional regulator substrate-binding protein</fullName>
    </submittedName>
</protein>
<dbReference type="PANTHER" id="PTHR30346">
    <property type="entry name" value="TRANSCRIPTIONAL DUAL REGULATOR HCAR-RELATED"/>
    <property type="match status" value="1"/>
</dbReference>
<keyword evidence="4" id="KW-0010">Activator</keyword>
<keyword evidence="3" id="KW-0238">DNA-binding</keyword>
<comment type="caution">
    <text evidence="7">The sequence shown here is derived from an EMBL/GenBank/DDBJ whole genome shotgun (WGS) entry which is preliminary data.</text>
</comment>
<dbReference type="Gene3D" id="3.40.190.290">
    <property type="match status" value="1"/>
</dbReference>
<accession>A0ABT6C1H6</accession>
<evidence type="ECO:0000256" key="2">
    <source>
        <dbReference type="ARBA" id="ARBA00023015"/>
    </source>
</evidence>
<gene>
    <name evidence="7" type="ORF">L2299_23635</name>
</gene>
<evidence type="ECO:0000256" key="5">
    <source>
        <dbReference type="ARBA" id="ARBA00023163"/>
    </source>
</evidence>
<comment type="similarity">
    <text evidence="1">Belongs to the LysR transcriptional regulatory family.</text>
</comment>